<dbReference type="OrthoDB" id="9804380at2"/>
<dbReference type="AlphaFoldDB" id="A0A4P7IIQ6"/>
<proteinExistence type="predicted"/>
<dbReference type="InterPro" id="IPR051162">
    <property type="entry name" value="T4SS_component"/>
</dbReference>
<dbReference type="PANTHER" id="PTHR30121:SF6">
    <property type="entry name" value="SLR6007 PROTEIN"/>
    <property type="match status" value="1"/>
</dbReference>
<keyword evidence="2" id="KW-0547">Nucleotide-binding</keyword>
<dbReference type="InterPro" id="IPR027417">
    <property type="entry name" value="P-loop_NTPase"/>
</dbReference>
<gene>
    <name evidence="2" type="ORF">EXE58_19015</name>
</gene>
<dbReference type="KEGG" id="nsn:EXE58_19015"/>
<dbReference type="GO" id="GO:0005524">
    <property type="term" value="F:ATP binding"/>
    <property type="evidence" value="ECO:0007669"/>
    <property type="project" value="UniProtKB-KW"/>
</dbReference>
<accession>A0A4P7IIQ6</accession>
<organism evidence="2 3">
    <name type="scientific">Nocardioides seonyuensis</name>
    <dbReference type="NCBI Taxonomy" id="2518371"/>
    <lineage>
        <taxon>Bacteria</taxon>
        <taxon>Bacillati</taxon>
        <taxon>Actinomycetota</taxon>
        <taxon>Actinomycetes</taxon>
        <taxon>Propionibacteriales</taxon>
        <taxon>Nocardioidaceae</taxon>
        <taxon>Nocardioides</taxon>
    </lineage>
</organism>
<keyword evidence="2" id="KW-0067">ATP-binding</keyword>
<dbReference type="Proteomes" id="UP000294853">
    <property type="component" value="Chromosome"/>
</dbReference>
<dbReference type="PANTHER" id="PTHR30121">
    <property type="entry name" value="UNCHARACTERIZED PROTEIN YJGR-RELATED"/>
    <property type="match status" value="1"/>
</dbReference>
<evidence type="ECO:0000256" key="1">
    <source>
        <dbReference type="SAM" id="MobiDB-lite"/>
    </source>
</evidence>
<keyword evidence="3" id="KW-1185">Reference proteome</keyword>
<dbReference type="RefSeq" id="WP_135269294.1">
    <property type="nucleotide sequence ID" value="NZ_CP038436.1"/>
</dbReference>
<evidence type="ECO:0000313" key="3">
    <source>
        <dbReference type="Proteomes" id="UP000294853"/>
    </source>
</evidence>
<reference evidence="2 3" key="1">
    <citation type="submission" date="2019-03" db="EMBL/GenBank/DDBJ databases">
        <title>Three New Species of Nocardioides, Nocardioides euryhalodurans sp. nov., Nocardioides seonyuensis sp. nov. and Nocardioides eburneoflavus sp. nov. Iolated from Soil.</title>
        <authorList>
            <person name="Roh S.G."/>
            <person name="Lee C."/>
            <person name="Kim M.-K."/>
            <person name="Kim S.B."/>
        </authorList>
    </citation>
    <scope>NUCLEOTIDE SEQUENCE [LARGE SCALE GENOMIC DNA]</scope>
    <source>
        <strain evidence="2 3">MMS17-SY207-3</strain>
    </source>
</reference>
<sequence>MTDDERLHTSVLVSPTKERRRDRKFRDGAARSMAQHDRDTRRTSAKQAYDDLKAERRATAVLPKAGEPGPAALRTFGRFKLPRHQDTSATLAGAYPFLAEGGLSSEGVFVGQDLYSGSSFVYDPWILYARGLITAPNLVLAGIVGSGKSSLAKSLYTRSIPFGRRVYVPGDPKGEHTAVAEAVGGRAIALGHGMINRLNPLDEGHRPVGLDDAQWSSQVASRRRDLVGALAETVLERRLTPLEHTAVDIAIDRTVRGSDVPVLPMIVDRLLSPDQVDDPNGRLTEDARLVGHALRRLVAGDLAGLFDGPSTVRFDPALPMISLDLSRVAENATLISVLMTCASAWMESALMDPAGGQRWVVYDEAWRLMSHPALLRRMDAQWRMARHYGIANMLIFHKLTDLDNVGDSGSAMRALASSLLANAETRIVYRQEADQLGATSTALGLTGTEQALIPTLGTGQGLWRIKDRSFVVQHQMHPDELRVFDTSSRMLTGA</sequence>
<protein>
    <submittedName>
        <fullName evidence="2">ATP-binding protein</fullName>
    </submittedName>
</protein>
<feature type="compositionally biased region" description="Basic and acidic residues" evidence="1">
    <location>
        <begin position="16"/>
        <end position="47"/>
    </location>
</feature>
<dbReference type="SUPFAM" id="SSF52540">
    <property type="entry name" value="P-loop containing nucleoside triphosphate hydrolases"/>
    <property type="match status" value="1"/>
</dbReference>
<feature type="region of interest" description="Disordered" evidence="1">
    <location>
        <begin position="1"/>
        <end position="47"/>
    </location>
</feature>
<dbReference type="EMBL" id="CP038436">
    <property type="protein sequence ID" value="QBX57309.1"/>
    <property type="molecule type" value="Genomic_DNA"/>
</dbReference>
<dbReference type="Gene3D" id="3.40.50.300">
    <property type="entry name" value="P-loop containing nucleotide triphosphate hydrolases"/>
    <property type="match status" value="2"/>
</dbReference>
<evidence type="ECO:0000313" key="2">
    <source>
        <dbReference type="EMBL" id="QBX57309.1"/>
    </source>
</evidence>
<name>A0A4P7IIQ6_9ACTN</name>